<reference evidence="4 5" key="1">
    <citation type="journal article" date="2023" name="bioRxiv">
        <title>High-quality genome assemblies of four members of thePodospora anserinaspecies complex.</title>
        <authorList>
            <person name="Ament-Velasquez S.L."/>
            <person name="Vogan A.A."/>
            <person name="Wallerman O."/>
            <person name="Hartmann F."/>
            <person name="Gautier V."/>
            <person name="Silar P."/>
            <person name="Giraud T."/>
            <person name="Johannesson H."/>
        </authorList>
    </citation>
    <scope>NUCLEOTIDE SEQUENCE [LARGE SCALE GENOMIC DNA]</scope>
    <source>
        <strain evidence="4 5">CBS 415.72m</strain>
    </source>
</reference>
<dbReference type="Pfam" id="PF00106">
    <property type="entry name" value="adh_short"/>
    <property type="match status" value="1"/>
</dbReference>
<dbReference type="InterPro" id="IPR020904">
    <property type="entry name" value="Sc_DH/Rdtase_CS"/>
</dbReference>
<dbReference type="InterPro" id="IPR052178">
    <property type="entry name" value="Sec_Metab_Biosynth_SDR"/>
</dbReference>
<comment type="similarity">
    <text evidence="1">Belongs to the short-chain dehydrogenases/reductases (SDR) family.</text>
</comment>
<comment type="caution">
    <text evidence="4">The sequence shown here is derived from an EMBL/GenBank/DDBJ whole genome shotgun (WGS) entry which is preliminary data.</text>
</comment>
<dbReference type="RefSeq" id="XP_062749292.1">
    <property type="nucleotide sequence ID" value="XM_062886233.1"/>
</dbReference>
<proteinExistence type="inferred from homology"/>
<evidence type="ECO:0000313" key="4">
    <source>
        <dbReference type="EMBL" id="KAK4660322.1"/>
    </source>
</evidence>
<evidence type="ECO:0000313" key="5">
    <source>
        <dbReference type="Proteomes" id="UP001323405"/>
    </source>
</evidence>
<dbReference type="InterPro" id="IPR002347">
    <property type="entry name" value="SDR_fam"/>
</dbReference>
<name>A0ABR0GXD0_9PEZI</name>
<dbReference type="PROSITE" id="PS00061">
    <property type="entry name" value="ADH_SHORT"/>
    <property type="match status" value="1"/>
</dbReference>
<dbReference type="GeneID" id="87906140"/>
<dbReference type="CDD" id="cd05233">
    <property type="entry name" value="SDR_c"/>
    <property type="match status" value="1"/>
</dbReference>
<keyword evidence="3" id="KW-0560">Oxidoreductase</keyword>
<organism evidence="4 5">
    <name type="scientific">Podospora pseudocomata</name>
    <dbReference type="NCBI Taxonomy" id="2093779"/>
    <lineage>
        <taxon>Eukaryota</taxon>
        <taxon>Fungi</taxon>
        <taxon>Dikarya</taxon>
        <taxon>Ascomycota</taxon>
        <taxon>Pezizomycotina</taxon>
        <taxon>Sordariomycetes</taxon>
        <taxon>Sordariomycetidae</taxon>
        <taxon>Sordariales</taxon>
        <taxon>Podosporaceae</taxon>
        <taxon>Podospora</taxon>
    </lineage>
</organism>
<gene>
    <name evidence="4" type="ORF">QC762_117980</name>
</gene>
<dbReference type="PANTHER" id="PTHR43618:SF18">
    <property type="entry name" value="SHORT CHAIN DEHYDROGENASE_REDUCTASE FAMILY (AFU_ORTHOLOGUE AFUA_5G12480)"/>
    <property type="match status" value="1"/>
</dbReference>
<keyword evidence="2" id="KW-0521">NADP</keyword>
<protein>
    <submittedName>
        <fullName evidence="4">Uncharacterized protein</fullName>
    </submittedName>
</protein>
<dbReference type="PANTHER" id="PTHR43618">
    <property type="entry name" value="7-ALPHA-HYDROXYSTEROID DEHYDROGENASE"/>
    <property type="match status" value="1"/>
</dbReference>
<accession>A0ABR0GXD0</accession>
<dbReference type="EMBL" id="JAFFHA010000001">
    <property type="protein sequence ID" value="KAK4660322.1"/>
    <property type="molecule type" value="Genomic_DNA"/>
</dbReference>
<evidence type="ECO:0000256" key="3">
    <source>
        <dbReference type="ARBA" id="ARBA00023002"/>
    </source>
</evidence>
<dbReference type="Proteomes" id="UP001323405">
    <property type="component" value="Unassembled WGS sequence"/>
</dbReference>
<dbReference type="Pfam" id="PF13561">
    <property type="entry name" value="adh_short_C2"/>
    <property type="match status" value="1"/>
</dbReference>
<sequence length="310" mass="32211">MGSNSTNNFNAASLFSVEGMVAVITGGGTGIGLTMAQALAANGASKIYLLGRRKSVLDTAALQNPSVFIPIQCDVTSASSLQSAVDIITEQSGFVNLFVANSGVLGPTNGFDPSMSLSEIRQKMFDEKTMSAMTDCLNVNVTGAFFSIVAFLELLDMGNKNAVEGKGSKVFGRRDKQGSDVPSVQSQVIVTSSIAAFSRHPASKPAYAAGKAAVLHLAKQASSNLARFGIRVNALAPGLFPSELASGLIGSRDPGTESSDDPRFIPAKRFGGEEEMAGTILYLASRAGSYCNGMVLVNDGGRLAVMLGSY</sequence>
<evidence type="ECO:0000256" key="1">
    <source>
        <dbReference type="ARBA" id="ARBA00006484"/>
    </source>
</evidence>
<dbReference type="Gene3D" id="3.40.50.720">
    <property type="entry name" value="NAD(P)-binding Rossmann-like Domain"/>
    <property type="match status" value="1"/>
</dbReference>
<dbReference type="SUPFAM" id="SSF51735">
    <property type="entry name" value="NAD(P)-binding Rossmann-fold domains"/>
    <property type="match status" value="1"/>
</dbReference>
<keyword evidence="5" id="KW-1185">Reference proteome</keyword>
<evidence type="ECO:0000256" key="2">
    <source>
        <dbReference type="ARBA" id="ARBA00022857"/>
    </source>
</evidence>
<dbReference type="PRINTS" id="PR00081">
    <property type="entry name" value="GDHRDH"/>
</dbReference>
<dbReference type="InterPro" id="IPR036291">
    <property type="entry name" value="NAD(P)-bd_dom_sf"/>
</dbReference>